<accession>X1S1S7</accession>
<proteinExistence type="predicted"/>
<feature type="region of interest" description="Disordered" evidence="1">
    <location>
        <begin position="1"/>
        <end position="27"/>
    </location>
</feature>
<feature type="compositionally biased region" description="Basic and acidic residues" evidence="1">
    <location>
        <begin position="9"/>
        <end position="18"/>
    </location>
</feature>
<protein>
    <submittedName>
        <fullName evidence="2">Uncharacterized protein</fullName>
    </submittedName>
</protein>
<name>X1S1S7_9ZZZZ</name>
<gene>
    <name evidence="2" type="ORF">S12H4_06398</name>
</gene>
<comment type="caution">
    <text evidence="2">The sequence shown here is derived from an EMBL/GenBank/DDBJ whole genome shotgun (WGS) entry which is preliminary data.</text>
</comment>
<sequence length="174" mass="18509">MDGEELTEQEAKYQEAKELATQPEPELPGKAVYADFIEGVATRDIALAHGAKPGATARVFETVGEDGEPTVNIAGEGKVVSGIGDVLERGGYRVQEWHIKRPGDEVKEADKVRPALDELLKSVPTPILDSPGEFIRKALGLPLKAVAAGSEAIDEAAEALTEFNKGGKTNDTTE</sequence>
<reference evidence="2" key="1">
    <citation type="journal article" date="2014" name="Front. Microbiol.">
        <title>High frequency of phylogenetically diverse reductive dehalogenase-homologous genes in deep subseafloor sedimentary metagenomes.</title>
        <authorList>
            <person name="Kawai M."/>
            <person name="Futagami T."/>
            <person name="Toyoda A."/>
            <person name="Takaki Y."/>
            <person name="Nishi S."/>
            <person name="Hori S."/>
            <person name="Arai W."/>
            <person name="Tsubouchi T."/>
            <person name="Morono Y."/>
            <person name="Uchiyama I."/>
            <person name="Ito T."/>
            <person name="Fujiyama A."/>
            <person name="Inagaki F."/>
            <person name="Takami H."/>
        </authorList>
    </citation>
    <scope>NUCLEOTIDE SEQUENCE</scope>
    <source>
        <strain evidence="2">Expedition CK06-06</strain>
    </source>
</reference>
<organism evidence="2">
    <name type="scientific">marine sediment metagenome</name>
    <dbReference type="NCBI Taxonomy" id="412755"/>
    <lineage>
        <taxon>unclassified sequences</taxon>
        <taxon>metagenomes</taxon>
        <taxon>ecological metagenomes</taxon>
    </lineage>
</organism>
<dbReference type="AlphaFoldDB" id="X1S1S7"/>
<dbReference type="EMBL" id="BARW01002242">
    <property type="protein sequence ID" value="GAI69400.1"/>
    <property type="molecule type" value="Genomic_DNA"/>
</dbReference>
<evidence type="ECO:0000256" key="1">
    <source>
        <dbReference type="SAM" id="MobiDB-lite"/>
    </source>
</evidence>
<evidence type="ECO:0000313" key="2">
    <source>
        <dbReference type="EMBL" id="GAI69400.1"/>
    </source>
</evidence>